<dbReference type="CDD" id="cd00192">
    <property type="entry name" value="PTKc"/>
    <property type="match status" value="1"/>
</dbReference>
<keyword evidence="3" id="KW-0812">Transmembrane</keyword>
<dbReference type="InterPro" id="IPR008266">
    <property type="entry name" value="Tyr_kinase_AS"/>
</dbReference>
<comment type="subcellular location">
    <subcellularLocation>
        <location evidence="1">Membrane</location>
        <topology evidence="1">Single-pass type I membrane protein</topology>
    </subcellularLocation>
</comment>
<organism evidence="6 7">
    <name type="scientific">Hydra vulgaris</name>
    <name type="common">Hydra</name>
    <name type="synonym">Hydra attenuata</name>
    <dbReference type="NCBI Taxonomy" id="6087"/>
    <lineage>
        <taxon>Eukaryota</taxon>
        <taxon>Metazoa</taxon>
        <taxon>Cnidaria</taxon>
        <taxon>Hydrozoa</taxon>
        <taxon>Hydroidolina</taxon>
        <taxon>Anthoathecata</taxon>
        <taxon>Aplanulata</taxon>
        <taxon>Hydridae</taxon>
        <taxon>Hydra</taxon>
    </lineage>
</organism>
<evidence type="ECO:0000256" key="2">
    <source>
        <dbReference type="ARBA" id="ARBA00023137"/>
    </source>
</evidence>
<dbReference type="SUPFAM" id="SSF57184">
    <property type="entry name" value="Growth factor receptor domain"/>
    <property type="match status" value="2"/>
</dbReference>
<dbReference type="RefSeq" id="XP_065664911.1">
    <property type="nucleotide sequence ID" value="XM_065808839.1"/>
</dbReference>
<keyword evidence="2" id="KW-0808">Transferase</keyword>
<dbReference type="InterPro" id="IPR001245">
    <property type="entry name" value="Ser-Thr/Tyr_kinase_cat_dom"/>
</dbReference>
<dbReference type="InterPro" id="IPR011009">
    <property type="entry name" value="Kinase-like_dom_sf"/>
</dbReference>
<keyword evidence="3" id="KW-0472">Membrane</keyword>
<evidence type="ECO:0000256" key="4">
    <source>
        <dbReference type="SAM" id="SignalP"/>
    </source>
</evidence>
<dbReference type="InterPro" id="IPR020635">
    <property type="entry name" value="Tyr_kinase_cat_dom"/>
</dbReference>
<dbReference type="PANTHER" id="PTHR24416:SF583">
    <property type="entry name" value="RECEPTOR PROTEIN-TYROSINE KINASE"/>
    <property type="match status" value="1"/>
</dbReference>
<protein>
    <submittedName>
        <fullName evidence="7">Receptor tyrosine-protein kinase let-23-like</fullName>
    </submittedName>
</protein>
<keyword evidence="2" id="KW-0418">Kinase</keyword>
<dbReference type="InterPro" id="IPR009030">
    <property type="entry name" value="Growth_fac_rcpt_cys_sf"/>
</dbReference>
<dbReference type="Proteomes" id="UP001652625">
    <property type="component" value="Chromosome 10"/>
</dbReference>
<keyword evidence="2" id="KW-0829">Tyrosine-protein kinase</keyword>
<keyword evidence="6" id="KW-1185">Reference proteome</keyword>
<dbReference type="SMART" id="SM00219">
    <property type="entry name" value="TyrKc"/>
    <property type="match status" value="1"/>
</dbReference>
<evidence type="ECO:0000256" key="1">
    <source>
        <dbReference type="ARBA" id="ARBA00004479"/>
    </source>
</evidence>
<feature type="chain" id="PRO_5045114004" evidence="4">
    <location>
        <begin position="27"/>
        <end position="937"/>
    </location>
</feature>
<dbReference type="Gene3D" id="3.30.200.20">
    <property type="entry name" value="Phosphorylase Kinase, domain 1"/>
    <property type="match status" value="1"/>
</dbReference>
<reference evidence="7" key="1">
    <citation type="submission" date="2025-08" db="UniProtKB">
        <authorList>
            <consortium name="RefSeq"/>
        </authorList>
    </citation>
    <scope>IDENTIFICATION</scope>
</reference>
<feature type="domain" description="Protein kinase" evidence="5">
    <location>
        <begin position="572"/>
        <end position="903"/>
    </location>
</feature>
<dbReference type="SUPFAM" id="SSF56112">
    <property type="entry name" value="Protein kinase-like (PK-like)"/>
    <property type="match status" value="1"/>
</dbReference>
<evidence type="ECO:0000256" key="3">
    <source>
        <dbReference type="SAM" id="Phobius"/>
    </source>
</evidence>
<evidence type="ECO:0000313" key="7">
    <source>
        <dbReference type="RefSeq" id="XP_065664911.1"/>
    </source>
</evidence>
<evidence type="ECO:0000259" key="5">
    <source>
        <dbReference type="PROSITE" id="PS50011"/>
    </source>
</evidence>
<dbReference type="GeneID" id="136086625"/>
<proteinExistence type="predicted"/>
<evidence type="ECO:0000313" key="6">
    <source>
        <dbReference type="Proteomes" id="UP001652625"/>
    </source>
</evidence>
<dbReference type="InterPro" id="IPR000719">
    <property type="entry name" value="Prot_kinase_dom"/>
</dbReference>
<dbReference type="SMART" id="SM00181">
    <property type="entry name" value="EGF"/>
    <property type="match status" value="6"/>
</dbReference>
<dbReference type="PROSITE" id="PS00109">
    <property type="entry name" value="PROTEIN_KINASE_TYR"/>
    <property type="match status" value="1"/>
</dbReference>
<dbReference type="Gene3D" id="1.10.510.10">
    <property type="entry name" value="Transferase(Phosphotransferase) domain 1"/>
    <property type="match status" value="1"/>
</dbReference>
<dbReference type="PROSITE" id="PS50011">
    <property type="entry name" value="PROTEIN_KINASE_DOM"/>
    <property type="match status" value="1"/>
</dbReference>
<dbReference type="Pfam" id="PF07714">
    <property type="entry name" value="PK_Tyr_Ser-Thr"/>
    <property type="match status" value="1"/>
</dbReference>
<dbReference type="InterPro" id="IPR050122">
    <property type="entry name" value="RTK"/>
</dbReference>
<dbReference type="PANTHER" id="PTHR24416">
    <property type="entry name" value="TYROSINE-PROTEIN KINASE RECEPTOR"/>
    <property type="match status" value="1"/>
</dbReference>
<dbReference type="SUPFAM" id="SSF57196">
    <property type="entry name" value="EGF/Laminin"/>
    <property type="match status" value="1"/>
</dbReference>
<dbReference type="Gene3D" id="2.10.25.10">
    <property type="entry name" value="Laminin"/>
    <property type="match status" value="4"/>
</dbReference>
<sequence length="937" mass="105057">MFYICQIKLAPVIWILHFWCVPDNEAILQDVFTDNTNMACPPILETIQNGFINRIVAYSFNSLNGSYQMNGFIKSVDIPPSNLPTNSFNPTNGIGFIYGNDRNNGNNTLLISVPKGKYTEIGSYDIIITMAYDIPYGYLYLPVFDMNGLSYIRYYSRNSNSSSNSWRIYNARYPVQNGFNFMISGSDLVRFDDVCIFQVCQEDTQFDDVVGKCTDACYYKNCYSSNYCKVVNGIAICSCPTFYILDSDGSTCLINPCILKKCDYICKVVLGKAVCSCPTGMILSSYNNTCVLDPCYYKNCINSNFCYVVFDNAVCSCPVGYKLQTDGKTCFQDPCYYKNCYSSNYCNLVSGSAVCSCPIGYKLQIDGSTCLQDPCYNKMCYNLSYCNVVSGNAVCSCPTGLRLQSDNITCSQDPCYYKTCYNSSYCNVVSGNAMCSCPIGFKLQSDGSTCTQDFCYDKNCYNSSYCNVVSNSAVCSCPVGYKLQPDGSTCLVTSPSSPPLEPQTNKATVIILAVLVPVLFLLVSILIFVAVCLKKKLKSKQPMQNPFLQIVENNKIANEVIGDDWEVFPENFTMVKKIGEGAYGTVFVAKIDAKILAKTMYAIQSRASLPDINADSTSNVAVKLLKDVASQQEINDFKEEINLMKSIGCHQNIVNMFGCSTVKNPLCLIVEYMENGDLLQFLRNRRTKLRCSNVNGQQNVRFIYANCHQFIERTGISEKSKISRQGLSSDEIPLDDVETITPDDLISFAWQVASGMEFLSKVKLVHRDLAARNILVGAKKNVKISDFGLSRKIHYEMQYIGSKVRRMPVKWMSIEALLDQVFTSYSDVWAYGIVLFEIVTLGGTPYPTLTNRELLSFLKTGCRMDQPENCSSVVYNIMLNCWNKDPLQRPTFTELRKQLEEIISQGGRYFSFDIDEENPYYNVPSFNSIQSETAIDL</sequence>
<dbReference type="InterPro" id="IPR000742">
    <property type="entry name" value="EGF"/>
</dbReference>
<feature type="signal peptide" evidence="4">
    <location>
        <begin position="1"/>
        <end position="26"/>
    </location>
</feature>
<keyword evidence="4" id="KW-0732">Signal</keyword>
<feature type="transmembrane region" description="Helical" evidence="3">
    <location>
        <begin position="509"/>
        <end position="533"/>
    </location>
</feature>
<keyword evidence="3" id="KW-1133">Transmembrane helix</keyword>
<dbReference type="PROSITE" id="PS01186">
    <property type="entry name" value="EGF_2"/>
    <property type="match status" value="2"/>
</dbReference>
<gene>
    <name evidence="7" type="primary">LOC136086625</name>
</gene>
<accession>A0ABM4CSN2</accession>
<name>A0ABM4CSN2_HYDVU</name>